<evidence type="ECO:0008006" key="4">
    <source>
        <dbReference type="Google" id="ProtNLM"/>
    </source>
</evidence>
<evidence type="ECO:0000313" key="2">
    <source>
        <dbReference type="EMBL" id="QNP41666.1"/>
    </source>
</evidence>
<dbReference type="EMBL" id="CP060820">
    <property type="protein sequence ID" value="QNP41666.1"/>
    <property type="molecule type" value="Genomic_DNA"/>
</dbReference>
<keyword evidence="3" id="KW-1185">Reference proteome</keyword>
<feature type="signal peptide" evidence="1">
    <location>
        <begin position="1"/>
        <end position="21"/>
    </location>
</feature>
<sequence length="285" mass="30693">MRKLGMIAAACMAVAGASAWAVGGNGFGTEDAAGKEQLGRMLDARKPSVAEAAEARFEQRLAAQTTRESTLDVGDADSFGHQVRWLGLASGRPLVVRGDCTPQPGEDPGLLCMQVDPTNTGTQFGEFRDVAHMTLPARSTQTLLCHWLTPTMAATLVNYSGYDNRVARLTMQPSITVENEVLNAPGLVDPETGLPLNGKLDVFASSSQLVALLDQGEQVPQRLNSTRTCIGGYVNKRSLIEFYGLTEAQAREFFNKPTTLRLNMNVFASQVSFASVSYAIRFVGD</sequence>
<evidence type="ECO:0000313" key="3">
    <source>
        <dbReference type="Proteomes" id="UP000516018"/>
    </source>
</evidence>
<dbReference type="AlphaFoldDB" id="A0A7H0G050"/>
<organism evidence="2 3">
    <name type="scientific">Agrilutibacter terrestris</name>
    <dbReference type="NCBI Taxonomy" id="2865112"/>
    <lineage>
        <taxon>Bacteria</taxon>
        <taxon>Pseudomonadati</taxon>
        <taxon>Pseudomonadota</taxon>
        <taxon>Gammaproteobacteria</taxon>
        <taxon>Lysobacterales</taxon>
        <taxon>Lysobacteraceae</taxon>
        <taxon>Agrilutibacter</taxon>
    </lineage>
</organism>
<dbReference type="Proteomes" id="UP000516018">
    <property type="component" value="Chromosome"/>
</dbReference>
<dbReference type="KEGG" id="lsx:H8B22_05520"/>
<dbReference type="RefSeq" id="WP_187713102.1">
    <property type="nucleotide sequence ID" value="NZ_CP060820.1"/>
</dbReference>
<protein>
    <recommendedName>
        <fullName evidence="4">DUF4892 domain-containing protein</fullName>
    </recommendedName>
</protein>
<feature type="chain" id="PRO_5028872783" description="DUF4892 domain-containing protein" evidence="1">
    <location>
        <begin position="22"/>
        <end position="285"/>
    </location>
</feature>
<gene>
    <name evidence="2" type="ORF">H8B22_05520</name>
</gene>
<proteinExistence type="predicted"/>
<name>A0A7H0G050_9GAMM</name>
<keyword evidence="1" id="KW-0732">Signal</keyword>
<reference evidence="2 3" key="1">
    <citation type="submission" date="2020-08" db="EMBL/GenBank/DDBJ databases">
        <title>Lysobacter sp. II4 sp. nov., isolated from soil.</title>
        <authorList>
            <person name="Woo C.Y."/>
            <person name="Kim J."/>
        </authorList>
    </citation>
    <scope>NUCLEOTIDE SEQUENCE [LARGE SCALE GENOMIC DNA]</scope>
    <source>
        <strain evidence="2 3">II4</strain>
    </source>
</reference>
<evidence type="ECO:0000256" key="1">
    <source>
        <dbReference type="SAM" id="SignalP"/>
    </source>
</evidence>
<accession>A0A7H0G050</accession>